<evidence type="ECO:0000256" key="11">
    <source>
        <dbReference type="ARBA" id="ARBA00022989"/>
    </source>
</evidence>
<keyword evidence="6 17" id="KW-0813">Transport</keyword>
<feature type="transmembrane region" description="Helical" evidence="17">
    <location>
        <begin position="55"/>
        <end position="74"/>
    </location>
</feature>
<feature type="domain" description="NADH:quinone oxidoreductase/Mrp antiporter transmembrane" evidence="19">
    <location>
        <begin position="113"/>
        <end position="404"/>
    </location>
</feature>
<dbReference type="GO" id="GO:0031966">
    <property type="term" value="C:mitochondrial membrane"/>
    <property type="evidence" value="ECO:0007669"/>
    <property type="project" value="UniProtKB-SubCell"/>
</dbReference>
<dbReference type="InterPro" id="IPR000260">
    <property type="entry name" value="NADH4_N"/>
</dbReference>
<keyword evidence="14 17" id="KW-0496">Mitochondrion</keyword>
<keyword evidence="15 17" id="KW-0472">Membrane</keyword>
<dbReference type="GO" id="GO:0008137">
    <property type="term" value="F:NADH dehydrogenase (ubiquinone) activity"/>
    <property type="evidence" value="ECO:0007669"/>
    <property type="project" value="UniProtKB-UniRule"/>
</dbReference>
<dbReference type="GO" id="GO:0015990">
    <property type="term" value="P:electron transport coupled proton transport"/>
    <property type="evidence" value="ECO:0007669"/>
    <property type="project" value="TreeGrafter"/>
</dbReference>
<organism evidence="21">
    <name type="scientific">Bipes canaliculatus</name>
    <name type="common">Four-toed worm lizard</name>
    <dbReference type="NCBI Taxonomy" id="273521"/>
    <lineage>
        <taxon>Eukaryota</taxon>
        <taxon>Metazoa</taxon>
        <taxon>Chordata</taxon>
        <taxon>Craniata</taxon>
        <taxon>Vertebrata</taxon>
        <taxon>Euteleostomi</taxon>
        <taxon>Lepidosauria</taxon>
        <taxon>Squamata</taxon>
        <taxon>Bifurcata</taxon>
        <taxon>Unidentata</taxon>
        <taxon>Episquamata</taxon>
        <taxon>Laterata</taxon>
        <taxon>Lacertibaenia</taxon>
        <taxon>Amphisbaenia</taxon>
        <taxon>Bipedidae</taxon>
        <taxon>Bipes</taxon>
    </lineage>
</organism>
<proteinExistence type="inferred from homology"/>
<evidence type="ECO:0000256" key="1">
    <source>
        <dbReference type="ARBA" id="ARBA00003257"/>
    </source>
</evidence>
<feature type="transmembrane region" description="Helical" evidence="17">
    <location>
        <begin position="119"/>
        <end position="138"/>
    </location>
</feature>
<feature type="transmembrane region" description="Helical" evidence="17">
    <location>
        <begin position="150"/>
        <end position="169"/>
    </location>
</feature>
<dbReference type="PANTHER" id="PTHR43507">
    <property type="entry name" value="NADH-UBIQUINONE OXIDOREDUCTASE CHAIN 4"/>
    <property type="match status" value="1"/>
</dbReference>
<dbReference type="AlphaFoldDB" id="Q66SC7"/>
<gene>
    <name evidence="21" type="primary">nad4</name>
</gene>
<evidence type="ECO:0000256" key="5">
    <source>
        <dbReference type="ARBA" id="ARBA00021006"/>
    </source>
</evidence>
<evidence type="ECO:0000256" key="4">
    <source>
        <dbReference type="ARBA" id="ARBA00012944"/>
    </source>
</evidence>
<feature type="transmembrane region" description="Helical" evidence="17">
    <location>
        <begin position="195"/>
        <end position="217"/>
    </location>
</feature>
<evidence type="ECO:0000256" key="18">
    <source>
        <dbReference type="SAM" id="SignalP"/>
    </source>
</evidence>
<feature type="transmembrane region" description="Helical" evidence="17">
    <location>
        <begin position="251"/>
        <end position="275"/>
    </location>
</feature>
<name>Q66SC7_BIPCA</name>
<keyword evidence="13 17" id="KW-0830">Ubiquinone</keyword>
<evidence type="ECO:0000256" key="7">
    <source>
        <dbReference type="ARBA" id="ARBA00022660"/>
    </source>
</evidence>
<feature type="transmembrane region" description="Helical" evidence="17">
    <location>
        <begin position="342"/>
        <end position="362"/>
    </location>
</feature>
<geneLocation type="mitochondrion" evidence="21"/>
<dbReference type="Pfam" id="PF00361">
    <property type="entry name" value="Proton_antipo_M"/>
    <property type="match status" value="1"/>
</dbReference>
<evidence type="ECO:0000256" key="10">
    <source>
        <dbReference type="ARBA" id="ARBA00022982"/>
    </source>
</evidence>
<feature type="transmembrane region" description="Helical" evidence="17">
    <location>
        <begin position="224"/>
        <end position="245"/>
    </location>
</feature>
<keyword evidence="8 17" id="KW-0812">Transmembrane</keyword>
<protein>
    <recommendedName>
        <fullName evidence="5 17">NADH-ubiquinone oxidoreductase chain 4</fullName>
        <ecNumber evidence="4 17">7.1.1.2</ecNumber>
    </recommendedName>
</protein>
<dbReference type="PRINTS" id="PR01437">
    <property type="entry name" value="NUOXDRDTASE4"/>
</dbReference>
<dbReference type="PANTHER" id="PTHR43507:SF20">
    <property type="entry name" value="NADH-UBIQUINONE OXIDOREDUCTASE CHAIN 4"/>
    <property type="match status" value="1"/>
</dbReference>
<evidence type="ECO:0000256" key="8">
    <source>
        <dbReference type="ARBA" id="ARBA00022692"/>
    </source>
</evidence>
<feature type="transmembrane region" description="Helical" evidence="17">
    <location>
        <begin position="434"/>
        <end position="453"/>
    </location>
</feature>
<comment type="function">
    <text evidence="17">Core subunit of the mitochondrial membrane respiratory chain NADH dehydrogenase (Complex I) which catalyzes electron transfer from NADH through the respiratory chain, using ubiquinone as an electron acceptor. Essential for the catalytic activity and assembly of complex I.</text>
</comment>
<evidence type="ECO:0000256" key="16">
    <source>
        <dbReference type="ARBA" id="ARBA00049551"/>
    </source>
</evidence>
<feature type="transmembrane region" description="Helical" evidence="17">
    <location>
        <begin position="287"/>
        <end position="304"/>
    </location>
</feature>
<evidence type="ECO:0000256" key="12">
    <source>
        <dbReference type="ARBA" id="ARBA00023027"/>
    </source>
</evidence>
<evidence type="ECO:0000256" key="15">
    <source>
        <dbReference type="ARBA" id="ARBA00023136"/>
    </source>
</evidence>
<keyword evidence="10 17" id="KW-0249">Electron transport</keyword>
<dbReference type="EMBL" id="AY605484">
    <property type="protein sequence ID" value="AAT08641.1"/>
    <property type="molecule type" value="Genomic_DNA"/>
</dbReference>
<evidence type="ECO:0000259" key="19">
    <source>
        <dbReference type="Pfam" id="PF00361"/>
    </source>
</evidence>
<feature type="transmembrane region" description="Helical" evidence="17">
    <location>
        <begin position="95"/>
        <end position="113"/>
    </location>
</feature>
<comment type="similarity">
    <text evidence="3 17">Belongs to the complex I subunit 4 family.</text>
</comment>
<feature type="domain" description="NADH:ubiquinone oxidoreductase chain 4 N-terminal" evidence="20">
    <location>
        <begin position="1"/>
        <end position="110"/>
    </location>
</feature>
<dbReference type="GO" id="GO:0048039">
    <property type="term" value="F:ubiquinone binding"/>
    <property type="evidence" value="ECO:0007669"/>
    <property type="project" value="TreeGrafter"/>
</dbReference>
<evidence type="ECO:0000259" key="20">
    <source>
        <dbReference type="Pfam" id="PF01059"/>
    </source>
</evidence>
<evidence type="ECO:0000256" key="17">
    <source>
        <dbReference type="RuleBase" id="RU003297"/>
    </source>
</evidence>
<feature type="chain" id="PRO_5004268781" description="NADH-ubiquinone oxidoreductase chain 4" evidence="18">
    <location>
        <begin position="19"/>
        <end position="457"/>
    </location>
</feature>
<evidence type="ECO:0000256" key="13">
    <source>
        <dbReference type="ARBA" id="ARBA00023075"/>
    </source>
</evidence>
<evidence type="ECO:0000256" key="3">
    <source>
        <dbReference type="ARBA" id="ARBA00009025"/>
    </source>
</evidence>
<dbReference type="InterPro" id="IPR003918">
    <property type="entry name" value="NADH_UbQ_OxRdtase"/>
</dbReference>
<evidence type="ECO:0000256" key="14">
    <source>
        <dbReference type="ARBA" id="ARBA00023128"/>
    </source>
</evidence>
<evidence type="ECO:0000256" key="2">
    <source>
        <dbReference type="ARBA" id="ARBA00004225"/>
    </source>
</evidence>
<comment type="catalytic activity">
    <reaction evidence="16 17">
        <text>a ubiquinone + NADH + 5 H(+)(in) = a ubiquinol + NAD(+) + 4 H(+)(out)</text>
        <dbReference type="Rhea" id="RHEA:29091"/>
        <dbReference type="Rhea" id="RHEA-COMP:9565"/>
        <dbReference type="Rhea" id="RHEA-COMP:9566"/>
        <dbReference type="ChEBI" id="CHEBI:15378"/>
        <dbReference type="ChEBI" id="CHEBI:16389"/>
        <dbReference type="ChEBI" id="CHEBI:17976"/>
        <dbReference type="ChEBI" id="CHEBI:57540"/>
        <dbReference type="ChEBI" id="CHEBI:57945"/>
        <dbReference type="EC" id="7.1.1.2"/>
    </reaction>
</comment>
<feature type="signal peptide" evidence="18">
    <location>
        <begin position="1"/>
        <end position="18"/>
    </location>
</feature>
<keyword evidence="18" id="KW-0732">Signal</keyword>
<keyword evidence="7 17" id="KW-0679">Respiratory chain</keyword>
<dbReference type="GO" id="GO:0003954">
    <property type="term" value="F:NADH dehydrogenase activity"/>
    <property type="evidence" value="ECO:0007669"/>
    <property type="project" value="TreeGrafter"/>
</dbReference>
<comment type="subcellular location">
    <subcellularLocation>
        <location evidence="2 17">Mitochondrion membrane</location>
        <topology evidence="2 17">Multi-pass membrane protein</topology>
    </subcellularLocation>
</comment>
<evidence type="ECO:0000256" key="6">
    <source>
        <dbReference type="ARBA" id="ARBA00022448"/>
    </source>
</evidence>
<keyword evidence="12 17" id="KW-0520">NAD</keyword>
<dbReference type="InterPro" id="IPR001750">
    <property type="entry name" value="ND/Mrp_TM"/>
</dbReference>
<keyword evidence="9" id="KW-1278">Translocase</keyword>
<sequence>MLKIILPTLLLIPTAALAHERTLFTAYTSFALLLAANTLNWLAHPNMGLVTHSHHTAMIDTISAPLMIMSSWLLPLMAMASQRRLKHEPTINQRMFLAAIAFLHSAILLTFSATSLTMFYIAFEATLLPTLMLITRWGAQADRLEAGSYFIFYTLVSSLPMLTALLYLHKTCSHTSITLFFLCPPTPTLQWESHLLWLACMTAFLVKLPLYGVHLWLPKAHVEAPIAGSMVLAAILLKLGGYGIIRLSSALSSYTAPLTTPLMALALWGSVMANVICFRQPDLKSMIAYSSVSHMAMVIAALMINTPLGLTSATILMIAHGLTSSALFCLANITYERTGTRILMLTAGLQLTLPLLTIWWLITALMNMAMPPTTNMLAELFALLTLCPWSPTTLIPILLNTVLTASYSLYMFITTIRTAPTPTTHLSPSHTREHLLLALHLIPLLLLITYPPLLTPH</sequence>
<feature type="transmembrane region" description="Helical" evidence="17">
    <location>
        <begin position="393"/>
        <end position="413"/>
    </location>
</feature>
<keyword evidence="11 17" id="KW-1133">Transmembrane helix</keyword>
<dbReference type="GO" id="GO:0042773">
    <property type="term" value="P:ATP synthesis coupled electron transport"/>
    <property type="evidence" value="ECO:0007669"/>
    <property type="project" value="InterPro"/>
</dbReference>
<dbReference type="Pfam" id="PF01059">
    <property type="entry name" value="Oxidored_q5_N"/>
    <property type="match status" value="1"/>
</dbReference>
<evidence type="ECO:0000313" key="21">
    <source>
        <dbReference type="EMBL" id="AAT08641.1"/>
    </source>
</evidence>
<comment type="function">
    <text evidence="1">Core subunit of the mitochondrial membrane respiratory chain NADH dehydrogenase (Complex I) that is believed to belong to the minimal assembly required for catalysis. Complex I functions in the transfer of electrons from NADH to the respiratory chain. The immediate electron acceptor for the enzyme is believed to be ubiquinone.</text>
</comment>
<reference evidence="21" key="1">
    <citation type="journal article" date="2004" name="Mol. Phylogenet. Evol.">
        <title>Phylogenetic relationships among amphisbaenian reptiles based on complete mitochondrial genomic sequences.</title>
        <authorList>
            <person name="Macey J.R."/>
            <person name="Papenfuss T.J."/>
            <person name="Kuehl J.V."/>
            <person name="Fourcade H.M."/>
            <person name="Boore J.L."/>
        </authorList>
    </citation>
    <scope>NUCLEOTIDE SEQUENCE</scope>
</reference>
<evidence type="ECO:0000256" key="9">
    <source>
        <dbReference type="ARBA" id="ARBA00022967"/>
    </source>
</evidence>
<feature type="transmembrane region" description="Helical" evidence="17">
    <location>
        <begin position="310"/>
        <end position="330"/>
    </location>
</feature>
<dbReference type="EC" id="7.1.1.2" evidence="4 17"/>
<accession>Q66SC7</accession>